<dbReference type="EMBL" id="BLLF01000782">
    <property type="protein sequence ID" value="GFH14914.1"/>
    <property type="molecule type" value="Genomic_DNA"/>
</dbReference>
<protein>
    <submittedName>
        <fullName evidence="3">Uncharacterized protein</fullName>
    </submittedName>
</protein>
<name>A0A699Z7T6_HAELA</name>
<feature type="region of interest" description="Disordered" evidence="1">
    <location>
        <begin position="229"/>
        <end position="250"/>
    </location>
</feature>
<dbReference type="AlphaFoldDB" id="A0A699Z7T6"/>
<comment type="caution">
    <text evidence="3">The sequence shown here is derived from an EMBL/GenBank/DDBJ whole genome shotgun (WGS) entry which is preliminary data.</text>
</comment>
<evidence type="ECO:0000313" key="3">
    <source>
        <dbReference type="EMBL" id="GFH14914.1"/>
    </source>
</evidence>
<keyword evidence="2" id="KW-0472">Membrane</keyword>
<evidence type="ECO:0000313" key="4">
    <source>
        <dbReference type="Proteomes" id="UP000485058"/>
    </source>
</evidence>
<feature type="transmembrane region" description="Helical" evidence="2">
    <location>
        <begin position="115"/>
        <end position="142"/>
    </location>
</feature>
<keyword evidence="2" id="KW-1133">Transmembrane helix</keyword>
<organism evidence="3 4">
    <name type="scientific">Haematococcus lacustris</name>
    <name type="common">Green alga</name>
    <name type="synonym">Haematococcus pluvialis</name>
    <dbReference type="NCBI Taxonomy" id="44745"/>
    <lineage>
        <taxon>Eukaryota</taxon>
        <taxon>Viridiplantae</taxon>
        <taxon>Chlorophyta</taxon>
        <taxon>core chlorophytes</taxon>
        <taxon>Chlorophyceae</taxon>
        <taxon>CS clade</taxon>
        <taxon>Chlamydomonadales</taxon>
        <taxon>Haematococcaceae</taxon>
        <taxon>Haematococcus</taxon>
    </lineage>
</organism>
<evidence type="ECO:0000256" key="2">
    <source>
        <dbReference type="SAM" id="Phobius"/>
    </source>
</evidence>
<keyword evidence="2" id="KW-0812">Transmembrane</keyword>
<evidence type="ECO:0000256" key="1">
    <source>
        <dbReference type="SAM" id="MobiDB-lite"/>
    </source>
</evidence>
<dbReference type="Proteomes" id="UP000485058">
    <property type="component" value="Unassembled WGS sequence"/>
</dbReference>
<keyword evidence="4" id="KW-1185">Reference proteome</keyword>
<accession>A0A699Z7T6</accession>
<sequence length="275" mass="29556">MPDPPLRPLSCYSLCYCQDEKESTDASTKSLEACNVRRQTWRDMFAHYCMYATEGSAQLMARGRVRCRIFVKAANSCSSRAMLHVLPCCSVSSGSTSKALGCCLLQRFACFWSHLLRMLLLVGVVCLAGGSCLAAVVMWTVVTCKIDGPTQPAQPPCCLVPSRSSTVAGRNAASLPTLELAIRAAAAVVRDSLLGGTLACSKPNCSQQLPRVRLRELCVHSSRAAAHTSETCRSSPARGAERGCQTPRLMPGPDGKAVAWECMHHSICDGPAEIM</sequence>
<reference evidence="3 4" key="1">
    <citation type="submission" date="2020-02" db="EMBL/GenBank/DDBJ databases">
        <title>Draft genome sequence of Haematococcus lacustris strain NIES-144.</title>
        <authorList>
            <person name="Morimoto D."/>
            <person name="Nakagawa S."/>
            <person name="Yoshida T."/>
            <person name="Sawayama S."/>
        </authorList>
    </citation>
    <scope>NUCLEOTIDE SEQUENCE [LARGE SCALE GENOMIC DNA]</scope>
    <source>
        <strain evidence="3 4">NIES-144</strain>
    </source>
</reference>
<proteinExistence type="predicted"/>
<gene>
    <name evidence="3" type="ORF">HaLaN_11051</name>
</gene>